<dbReference type="InterPro" id="IPR029058">
    <property type="entry name" value="AB_hydrolase_fold"/>
</dbReference>
<evidence type="ECO:0000259" key="3">
    <source>
        <dbReference type="Pfam" id="PF20434"/>
    </source>
</evidence>
<dbReference type="Gene3D" id="3.40.50.1820">
    <property type="entry name" value="alpha/beta hydrolase"/>
    <property type="match status" value="1"/>
</dbReference>
<dbReference type="GO" id="GO:0004806">
    <property type="term" value="F:triacylglycerol lipase activity"/>
    <property type="evidence" value="ECO:0007669"/>
    <property type="project" value="UniProtKB-EC"/>
</dbReference>
<dbReference type="InterPro" id="IPR050300">
    <property type="entry name" value="GDXG_lipolytic_enzyme"/>
</dbReference>
<keyword evidence="2" id="KW-0472">Membrane</keyword>
<dbReference type="Proteomes" id="UP000019277">
    <property type="component" value="Unassembled WGS sequence"/>
</dbReference>
<organism evidence="4 5">
    <name type="scientific">Actinokineospora spheciospongiae</name>
    <dbReference type="NCBI Taxonomy" id="909613"/>
    <lineage>
        <taxon>Bacteria</taxon>
        <taxon>Bacillati</taxon>
        <taxon>Actinomycetota</taxon>
        <taxon>Actinomycetes</taxon>
        <taxon>Pseudonocardiales</taxon>
        <taxon>Pseudonocardiaceae</taxon>
        <taxon>Actinokineospora</taxon>
    </lineage>
</organism>
<feature type="domain" description="BD-FAE-like" evidence="3">
    <location>
        <begin position="134"/>
        <end position="336"/>
    </location>
</feature>
<proteinExistence type="predicted"/>
<reference evidence="4 5" key="1">
    <citation type="journal article" date="2014" name="Genome Announc.">
        <title>Draft Genome Sequence of the Antitrypanosomally Active Sponge-Associated Bacterium Actinokineospora sp. Strain EG49.</title>
        <authorList>
            <person name="Harjes J."/>
            <person name="Ryu T."/>
            <person name="Abdelmohsen U.R."/>
            <person name="Moitinho-Silva L."/>
            <person name="Horn H."/>
            <person name="Ravasi T."/>
            <person name="Hentschel U."/>
        </authorList>
    </citation>
    <scope>NUCLEOTIDE SEQUENCE [LARGE SCALE GENOMIC DNA]</scope>
    <source>
        <strain evidence="4 5">EG49</strain>
    </source>
</reference>
<keyword evidence="2" id="KW-0812">Transmembrane</keyword>
<name>W7J075_9PSEU</name>
<gene>
    <name evidence="4" type="ORF">UO65_2364</name>
</gene>
<dbReference type="EC" id="3.1.1.3" evidence="4"/>
<comment type="caution">
    <text evidence="4">The sequence shown here is derived from an EMBL/GenBank/DDBJ whole genome shotgun (WGS) entry which is preliminary data.</text>
</comment>
<dbReference type="EMBL" id="AYXG01000081">
    <property type="protein sequence ID" value="EWC62377.1"/>
    <property type="molecule type" value="Genomic_DNA"/>
</dbReference>
<protein>
    <submittedName>
        <fullName evidence="4">Lipase</fullName>
        <ecNumber evidence="4">3.1.1.3</ecNumber>
    </submittedName>
</protein>
<dbReference type="STRING" id="909613.UO65_2364"/>
<accession>W7J075</accession>
<feature type="transmembrane region" description="Helical" evidence="2">
    <location>
        <begin position="43"/>
        <end position="60"/>
    </location>
</feature>
<sequence>MAAGVAAALGTGTLVVAVADLLRPGSVSLPLIGVVAWAVHGPHLVLVSLVAAAVAVPVAARRPRGWFSGVAAAVPVAALVTSGVVTGSIVVAVVGAGGSVDPFAALAITTGSPEPDRTTTYAVVDGEPLRALVYEPGTTEGAPVMVHIHGGGWFTGAAKDSGTHPRWFADHGWYVVSVDYRLSTPDSPTWDEAPADVACALAWTARRAREAGADTTRLSVHGDSAGGNLAINAAWTAATGTAVSTCPELGPVPVPEAVVAVYPVANPIHAYEHGNPTHGLSPRDFTNWYLGGTPAAHPDRLAAISPETHISDAAPATLIIQPERDDFIPARGNHELVAEARAGGVDVTVVSIPFTQHAFDLTGGSLGSQATLTTSARWLRDR</sequence>
<evidence type="ECO:0000313" key="4">
    <source>
        <dbReference type="EMBL" id="EWC62377.1"/>
    </source>
</evidence>
<dbReference type="InterPro" id="IPR049492">
    <property type="entry name" value="BD-FAE-like_dom"/>
</dbReference>
<keyword evidence="5" id="KW-1185">Reference proteome</keyword>
<keyword evidence="2" id="KW-1133">Transmembrane helix</keyword>
<dbReference type="SUPFAM" id="SSF53474">
    <property type="entry name" value="alpha/beta-Hydrolases"/>
    <property type="match status" value="1"/>
</dbReference>
<feature type="transmembrane region" description="Helical" evidence="2">
    <location>
        <begin position="72"/>
        <end position="96"/>
    </location>
</feature>
<evidence type="ECO:0000256" key="1">
    <source>
        <dbReference type="ARBA" id="ARBA00022801"/>
    </source>
</evidence>
<evidence type="ECO:0000256" key="2">
    <source>
        <dbReference type="SAM" id="Phobius"/>
    </source>
</evidence>
<keyword evidence="1 4" id="KW-0378">Hydrolase</keyword>
<dbReference type="eggNOG" id="COG0657">
    <property type="taxonomic scope" value="Bacteria"/>
</dbReference>
<dbReference type="AlphaFoldDB" id="W7J075"/>
<evidence type="ECO:0000313" key="5">
    <source>
        <dbReference type="Proteomes" id="UP000019277"/>
    </source>
</evidence>
<dbReference type="Pfam" id="PF20434">
    <property type="entry name" value="BD-FAE"/>
    <property type="match status" value="1"/>
</dbReference>
<dbReference type="PANTHER" id="PTHR48081">
    <property type="entry name" value="AB HYDROLASE SUPERFAMILY PROTEIN C4A8.06C"/>
    <property type="match status" value="1"/>
</dbReference>